<feature type="region of interest" description="Disordered" evidence="1">
    <location>
        <begin position="555"/>
        <end position="589"/>
    </location>
</feature>
<evidence type="ECO:0000313" key="2">
    <source>
        <dbReference type="EMBL" id="CAI3995617.1"/>
    </source>
</evidence>
<gene>
    <name evidence="2" type="ORF">C1SCF055_LOCUS22154</name>
</gene>
<sequence length="2272" mass="253351">MSGVERELDVALSLGSIHAYPKQPWESNIFLRQVFGDPTHLSSPALPSLRSLVVPPPSKRAKIESLPVCQKKIVVRDAVYDQTQQHADAERASALMKWCDIFMLDPEATPPGKMLLRCAGSGESAMRVMEDLFRKKATSTIKQRVGSLGLFLAWFKVQKPSDPFFPIDEEALYEYACDCRDHGKSASRVETLLGTLKYVGNVFQFPGALEAAASPRVEGASHGLFLTKAPRARAKELSPSMLCWLEVACFALPSTFDRVVAGLCMLCAMGRMRASDANRLRHASLIGRYYEGALSRTKTAKSKEKATSFLPLGCPAFGLLGRNWLHEFLLSRSELGLDEVPSLASRSNDVGYVLVPSASSFETGDNLPLKSSELSDRLRAILGLGFSQQDIEGISSHSLKATLLSYMNVWGSTFEVNEILGFHVNKEHGSALNYTRDALSHPIRQLVGMLADVHDGRFVPDAPRDHVFPQADMILPMNQVFEQHVGKSVPEVARIMMGDRTRFTVEEDAKANDRLGRMLVLAGIPRTGLVEHLSSTEEYALYHPSVGVWNEETQAARKAQTIDSSSSSSEESDSASGSSSEEEEQSHALLASVTEASGTKAPSGSCDTMRAFRHSRTRMLHYGHVLHSDKTGCGRLLSEAYYALKRAGKSGEEVRREKQDRSEQVCLDTFGKLAYGCSYVPGQADDQPLLTLIERVCEAAPPPEERVPVIRRLFFESYTLANADLRSRVDRKDDEQPRKLAQAERAARHKDQQVRLAGLELVGELEPSHSLVDLVFHMLEENQLRYIRWEQCTKRDQELLGIRHDPLWKPGADGVVREVRQKEEALADTSSDLHLKYCLQRRSLALDQARIIDYEKMERWSRTMLEAYSALPIDGYKKVSLDQIQRADLELFKFLMKHSREGIRPSGGVAPLEAILDRAITSAEIRLRLAPLPAGSGSGIKRKHDDLEPETANKAKHSPDDIAKLKRTIENLTGQVRNLKSRGSSKQPPTGKGNKGLGRGSKGMMGRSYKSTVKMPPELVGQSPMTDQGEPICYSYNLDGCNEAAPGQRCPRGFRAMAVDQKSNKHKQAYATVALDLASEEAVKFLLSLLKQPGRVFYVHAAPPCGTCSRARERRLKRAVRRLGVKEPSPLRNAQFPHGLPTLQGTDLKRVTLANRIYANIATVLSQAIIAGAYVSVENPTRSWMWQTSWMKQLIERFNLRAVTFQQCMHGGKRDKWSTFYTNAPWLTFLAMECDGQHSHLPWGVTKDGKKYKFNTAEEAEYPPVLCERIAAATSEAALHAGVQEVVPLPKAPSRPAPSKMAAAGRQPRGNRLPEVISEYKSTFTVTWPFAKPLKLPRLLSSEEAAFFGVPAHTKALTCEKRQGADDEGQNPMKLCAKLAILRTEAEFVEEALKLSHPFDSSEAVTDDIKMYIFEVLTEGPAAMATKRQKALEYYAKRAVELQEEEEKLHAQLPANRRVLVEDKRVLLLAEMCRDAGVHDDGLADLQLSGAPLTGISGATGLFSPVEQQPPAMDDTQLMKSSRWSRKMVAAKDSGVADVRLEEEVWNITMDEVKRGWLQGTLTEPQVRKELGPLYVVSPRFGLRQSDKTRPIDDMSISLVNSSFSASYLLELDGVDGVAVLARTFAGAVDDSGTVRLALSDGQVIEGELHPSLNLDEARRILGRTLDLDSAYKQLLVRQSSLWASVLQMIGARLFSLAWVCYFDDFTQFDLAAMGDSSQMTAEKFLDLVGWKYSVKEAKRKPMSPIFSVLGVDVDLSASKSGLVLVRNKESRVNQIQLEISEIVSSRAFSSSTASSLRGRLQFSESQTFGRAISLFMRSCNSRATGAKPGSNLDDDMMKELQWAKGFIAEDCPRILKVDQSSVRVVIFTDACLEDNDRTAGIGMVAMVCRDGIPTKKFFLSERVPKEVLEKLQVNTPKVIAGLELLAAVMAVDILKDFLVARRAFLFIDNEAARASLISMWSPIFTHARMLQHLWELVRSKSIFMWTSRVPSLSNVADKPSRFEIVQLVEDRMDELVSILKRQPCAEGFDEILMPGERESREEERRKVDGVPLQEDVVASLEEEAQKTGGWPSFKLGIWGGQGLLAIAVAAWLVASSLRETFALGQSRTVREPTLSARRISVTGEHKEIIRDSEEWKESSMNKWWWQKEGYLTPRGYRANPNWNMEDYKRACNEARYGAIERVLINELKAKGMTIEEIRQKASVYEFVEGVGQPKLTKKMQFLLQVKYLYEGREGELIDLNDEIEKLPPSYSYSGEPGADIFRDWDWEGIAR</sequence>
<dbReference type="Proteomes" id="UP001152797">
    <property type="component" value="Unassembled WGS sequence"/>
</dbReference>
<feature type="compositionally biased region" description="Gly residues" evidence="1">
    <location>
        <begin position="993"/>
        <end position="1003"/>
    </location>
</feature>
<evidence type="ECO:0000256" key="1">
    <source>
        <dbReference type="SAM" id="MobiDB-lite"/>
    </source>
</evidence>
<reference evidence="3" key="2">
    <citation type="submission" date="2024-04" db="EMBL/GenBank/DDBJ databases">
        <authorList>
            <person name="Chen Y."/>
            <person name="Shah S."/>
            <person name="Dougan E. K."/>
            <person name="Thang M."/>
            <person name="Chan C."/>
        </authorList>
    </citation>
    <scope>NUCLEOTIDE SEQUENCE [LARGE SCALE GENOMIC DNA]</scope>
</reference>
<dbReference type="EMBL" id="CAMXCT020002098">
    <property type="protein sequence ID" value="CAL1148992.1"/>
    <property type="molecule type" value="Genomic_DNA"/>
</dbReference>
<dbReference type="InterPro" id="IPR036111">
    <property type="entry name" value="Mal/L-sulfo/L-lacto_DH-like_sf"/>
</dbReference>
<feature type="region of interest" description="Disordered" evidence="1">
    <location>
        <begin position="1289"/>
        <end position="1308"/>
    </location>
</feature>
<feature type="compositionally biased region" description="Low complexity" evidence="1">
    <location>
        <begin position="564"/>
        <end position="579"/>
    </location>
</feature>
<organism evidence="2">
    <name type="scientific">Cladocopium goreaui</name>
    <dbReference type="NCBI Taxonomy" id="2562237"/>
    <lineage>
        <taxon>Eukaryota</taxon>
        <taxon>Sar</taxon>
        <taxon>Alveolata</taxon>
        <taxon>Dinophyceae</taxon>
        <taxon>Suessiales</taxon>
        <taxon>Symbiodiniaceae</taxon>
        <taxon>Cladocopium</taxon>
    </lineage>
</organism>
<dbReference type="GO" id="GO:0016491">
    <property type="term" value="F:oxidoreductase activity"/>
    <property type="evidence" value="ECO:0007669"/>
    <property type="project" value="InterPro"/>
</dbReference>
<keyword evidence="4" id="KW-1185">Reference proteome</keyword>
<name>A0A9P1G338_9DINO</name>
<dbReference type="EMBL" id="CAMXCT010002098">
    <property type="protein sequence ID" value="CAI3995617.1"/>
    <property type="molecule type" value="Genomic_DNA"/>
</dbReference>
<reference evidence="2" key="1">
    <citation type="submission" date="2022-10" db="EMBL/GenBank/DDBJ databases">
        <authorList>
            <person name="Chen Y."/>
            <person name="Dougan E. K."/>
            <person name="Chan C."/>
            <person name="Rhodes N."/>
            <person name="Thang M."/>
        </authorList>
    </citation>
    <scope>NUCLEOTIDE SEQUENCE</scope>
</reference>
<proteinExistence type="predicted"/>
<feature type="compositionally biased region" description="Basic and acidic residues" evidence="1">
    <location>
        <begin position="943"/>
        <end position="969"/>
    </location>
</feature>
<accession>A0A9P1G338</accession>
<protein>
    <submittedName>
        <fullName evidence="2">Uncharacterized protein</fullName>
    </submittedName>
</protein>
<evidence type="ECO:0000313" key="4">
    <source>
        <dbReference type="Proteomes" id="UP001152797"/>
    </source>
</evidence>
<feature type="region of interest" description="Disordered" evidence="1">
    <location>
        <begin position="934"/>
        <end position="1009"/>
    </location>
</feature>
<dbReference type="InterPro" id="IPR043143">
    <property type="entry name" value="Mal/L-sulf/L-lact_DH-like_NADP"/>
</dbReference>
<dbReference type="EMBL" id="CAMXCT030002098">
    <property type="protein sequence ID" value="CAL4782929.1"/>
    <property type="molecule type" value="Genomic_DNA"/>
</dbReference>
<evidence type="ECO:0000313" key="3">
    <source>
        <dbReference type="EMBL" id="CAL1148992.1"/>
    </source>
</evidence>
<dbReference type="OrthoDB" id="410385at2759"/>
<dbReference type="SUPFAM" id="SSF89733">
    <property type="entry name" value="L-sulfolactate dehydrogenase-like"/>
    <property type="match status" value="1"/>
</dbReference>
<dbReference type="Gene3D" id="3.30.1370.60">
    <property type="entry name" value="Hypothetical oxidoreductase yiak, domain 2"/>
    <property type="match status" value="1"/>
</dbReference>
<feature type="compositionally biased region" description="Polar residues" evidence="1">
    <location>
        <begin position="970"/>
        <end position="988"/>
    </location>
</feature>
<comment type="caution">
    <text evidence="2">The sequence shown here is derived from an EMBL/GenBank/DDBJ whole genome shotgun (WGS) entry which is preliminary data.</text>
</comment>